<evidence type="ECO:0000313" key="8">
    <source>
        <dbReference type="Proteomes" id="UP000248745"/>
    </source>
</evidence>
<feature type="transmembrane region" description="Helical" evidence="6">
    <location>
        <begin position="306"/>
        <end position="324"/>
    </location>
</feature>
<feature type="transmembrane region" description="Helical" evidence="6">
    <location>
        <begin position="277"/>
        <end position="294"/>
    </location>
</feature>
<accession>A0A2W2AFT5</accession>
<feature type="transmembrane region" description="Helical" evidence="6">
    <location>
        <begin position="57"/>
        <end position="83"/>
    </location>
</feature>
<keyword evidence="8" id="KW-1185">Reference proteome</keyword>
<dbReference type="PROSITE" id="PS51257">
    <property type="entry name" value="PROKAR_LIPOPROTEIN"/>
    <property type="match status" value="1"/>
</dbReference>
<comment type="caution">
    <text evidence="7">The sequence shown here is derived from an EMBL/GenBank/DDBJ whole genome shotgun (WGS) entry which is preliminary data.</text>
</comment>
<name>A0A2W2AFT5_9BACT</name>
<reference evidence="7 8" key="1">
    <citation type="submission" date="2018-06" db="EMBL/GenBank/DDBJ databases">
        <title>Mucibacter soli gen. nov., sp. nov., a new member of the family Chitinophagaceae producing mucin.</title>
        <authorList>
            <person name="Kim M.-K."/>
            <person name="Park S."/>
            <person name="Kim T.-S."/>
            <person name="Joung Y."/>
            <person name="Han J.-H."/>
            <person name="Kim S.B."/>
        </authorList>
    </citation>
    <scope>NUCLEOTIDE SEQUENCE [LARGE SCALE GENOMIC DNA]</scope>
    <source>
        <strain evidence="7 8">R1-15</strain>
    </source>
</reference>
<dbReference type="Pfam" id="PF03739">
    <property type="entry name" value="LptF_LptG"/>
    <property type="match status" value="1"/>
</dbReference>
<dbReference type="OrthoDB" id="9807977at2"/>
<evidence type="ECO:0000256" key="6">
    <source>
        <dbReference type="SAM" id="Phobius"/>
    </source>
</evidence>
<dbReference type="GO" id="GO:0043190">
    <property type="term" value="C:ATP-binding cassette (ABC) transporter complex"/>
    <property type="evidence" value="ECO:0007669"/>
    <property type="project" value="TreeGrafter"/>
</dbReference>
<dbReference type="InterPro" id="IPR005495">
    <property type="entry name" value="LptG/LptF_permease"/>
</dbReference>
<dbReference type="AlphaFoldDB" id="A0A2W2AFT5"/>
<keyword evidence="3 6" id="KW-0812">Transmembrane</keyword>
<keyword evidence="5 6" id="KW-0472">Membrane</keyword>
<feature type="transmembrane region" description="Helical" evidence="6">
    <location>
        <begin position="12"/>
        <end position="33"/>
    </location>
</feature>
<protein>
    <recommendedName>
        <fullName evidence="9">Permease</fullName>
    </recommendedName>
</protein>
<dbReference type="PANTHER" id="PTHR33529">
    <property type="entry name" value="SLR0882 PROTEIN-RELATED"/>
    <property type="match status" value="1"/>
</dbReference>
<keyword evidence="2" id="KW-1003">Cell membrane</keyword>
<gene>
    <name evidence="7" type="ORF">DN068_20495</name>
</gene>
<feature type="transmembrane region" description="Helical" evidence="6">
    <location>
        <begin position="104"/>
        <end position="123"/>
    </location>
</feature>
<keyword evidence="4 6" id="KW-1133">Transmembrane helix</keyword>
<sequence>MIKKLDWYIIKKFLGTFFFAIIILAVISCVIDYSEKVDDFVKHKAPFLAVLNYFKNFMPYIVSLLYPLFIFIASIFFTSKLAYKSEIIAILASGVSFQRFLRPYIIGSAFLGVMALLCSHWIVPAANKQRLNFEDLYVHEHVNTADRNVHLRLTPGLYVYMQNYDYNANRGYRFSAEKIDGILLKEKVMAETASYDSVKKQWHLYNVTTRTNDGLHEQLKYATEMTQAYAFTPKDLKVNDDIMQAMTTPQLLDHIELLKTRGAETLNFYYVELHKRTSQAFAGFILTMIGACIASRKIRGGSGFHLALGIVISAVYIMLMQFSTTFSTKAGLNPLIAVWIPNILAGILAFYLYRKQIK</sequence>
<evidence type="ECO:0000256" key="5">
    <source>
        <dbReference type="ARBA" id="ARBA00023136"/>
    </source>
</evidence>
<evidence type="ECO:0000256" key="4">
    <source>
        <dbReference type="ARBA" id="ARBA00022989"/>
    </source>
</evidence>
<evidence type="ECO:0000313" key="7">
    <source>
        <dbReference type="EMBL" id="PZF71080.1"/>
    </source>
</evidence>
<dbReference type="Proteomes" id="UP000248745">
    <property type="component" value="Unassembled WGS sequence"/>
</dbReference>
<evidence type="ECO:0000256" key="2">
    <source>
        <dbReference type="ARBA" id="ARBA00022475"/>
    </source>
</evidence>
<organism evidence="7 8">
    <name type="scientific">Taibaiella soli</name>
    <dbReference type="NCBI Taxonomy" id="1649169"/>
    <lineage>
        <taxon>Bacteria</taxon>
        <taxon>Pseudomonadati</taxon>
        <taxon>Bacteroidota</taxon>
        <taxon>Chitinophagia</taxon>
        <taxon>Chitinophagales</taxon>
        <taxon>Chitinophagaceae</taxon>
        <taxon>Taibaiella</taxon>
    </lineage>
</organism>
<dbReference type="GO" id="GO:0015920">
    <property type="term" value="P:lipopolysaccharide transport"/>
    <property type="evidence" value="ECO:0007669"/>
    <property type="project" value="TreeGrafter"/>
</dbReference>
<evidence type="ECO:0000256" key="1">
    <source>
        <dbReference type="ARBA" id="ARBA00004651"/>
    </source>
</evidence>
<dbReference type="PANTHER" id="PTHR33529:SF8">
    <property type="entry name" value="PERMEASE, YJGP_YJGQ FAMILY"/>
    <property type="match status" value="1"/>
</dbReference>
<comment type="subcellular location">
    <subcellularLocation>
        <location evidence="1">Cell membrane</location>
        <topology evidence="1">Multi-pass membrane protein</topology>
    </subcellularLocation>
</comment>
<dbReference type="EMBL" id="QKTW01000027">
    <property type="protein sequence ID" value="PZF71080.1"/>
    <property type="molecule type" value="Genomic_DNA"/>
</dbReference>
<dbReference type="RefSeq" id="WP_111000815.1">
    <property type="nucleotide sequence ID" value="NZ_QKTW01000027.1"/>
</dbReference>
<evidence type="ECO:0008006" key="9">
    <source>
        <dbReference type="Google" id="ProtNLM"/>
    </source>
</evidence>
<feature type="transmembrane region" description="Helical" evidence="6">
    <location>
        <begin position="336"/>
        <end position="353"/>
    </location>
</feature>
<proteinExistence type="predicted"/>
<evidence type="ECO:0000256" key="3">
    <source>
        <dbReference type="ARBA" id="ARBA00022692"/>
    </source>
</evidence>